<dbReference type="EMBL" id="ASHM01033783">
    <property type="protein sequence ID" value="PNX78260.1"/>
    <property type="molecule type" value="Genomic_DNA"/>
</dbReference>
<sequence length="114" mass="12890">MLMMELKGQSTKLGYYLSPIEISVMCKIDVVGYLLNRHVLQDWLMKWAVKGQTLEDFLAQHHCVEVQDPLVETNLAITVKHWVLMIDGSRTQKRTGAGIISSTQNRGFGKSKAN</sequence>
<comment type="caution">
    <text evidence="1">The sequence shown here is derived from an EMBL/GenBank/DDBJ whole genome shotgun (WGS) entry which is preliminary data.</text>
</comment>
<accession>A0A2K3LI92</accession>
<name>A0A2K3LI92_TRIPR</name>
<dbReference type="AlphaFoldDB" id="A0A2K3LI92"/>
<dbReference type="Proteomes" id="UP000236291">
    <property type="component" value="Unassembled WGS sequence"/>
</dbReference>
<reference evidence="1 2" key="1">
    <citation type="journal article" date="2014" name="Am. J. Bot.">
        <title>Genome assembly and annotation for red clover (Trifolium pratense; Fabaceae).</title>
        <authorList>
            <person name="Istvanek J."/>
            <person name="Jaros M."/>
            <person name="Krenek A."/>
            <person name="Repkova J."/>
        </authorList>
    </citation>
    <scope>NUCLEOTIDE SEQUENCE [LARGE SCALE GENOMIC DNA]</scope>
    <source>
        <strain evidence="2">cv. Tatra</strain>
        <tissue evidence="1">Young leaves</tissue>
    </source>
</reference>
<proteinExistence type="predicted"/>
<evidence type="ECO:0000313" key="2">
    <source>
        <dbReference type="Proteomes" id="UP000236291"/>
    </source>
</evidence>
<evidence type="ECO:0000313" key="1">
    <source>
        <dbReference type="EMBL" id="PNX78260.1"/>
    </source>
</evidence>
<protein>
    <submittedName>
        <fullName evidence="1">Uncharacterized protein</fullName>
    </submittedName>
</protein>
<reference evidence="1 2" key="2">
    <citation type="journal article" date="2017" name="Front. Plant Sci.">
        <title>Gene Classification and Mining of Molecular Markers Useful in Red Clover (Trifolium pratense) Breeding.</title>
        <authorList>
            <person name="Istvanek J."/>
            <person name="Dluhosova J."/>
            <person name="Dluhos P."/>
            <person name="Patkova L."/>
            <person name="Nedelnik J."/>
            <person name="Repkova J."/>
        </authorList>
    </citation>
    <scope>NUCLEOTIDE SEQUENCE [LARGE SCALE GENOMIC DNA]</scope>
    <source>
        <strain evidence="2">cv. Tatra</strain>
        <tissue evidence="1">Young leaves</tissue>
    </source>
</reference>
<organism evidence="1 2">
    <name type="scientific">Trifolium pratense</name>
    <name type="common">Red clover</name>
    <dbReference type="NCBI Taxonomy" id="57577"/>
    <lineage>
        <taxon>Eukaryota</taxon>
        <taxon>Viridiplantae</taxon>
        <taxon>Streptophyta</taxon>
        <taxon>Embryophyta</taxon>
        <taxon>Tracheophyta</taxon>
        <taxon>Spermatophyta</taxon>
        <taxon>Magnoliopsida</taxon>
        <taxon>eudicotyledons</taxon>
        <taxon>Gunneridae</taxon>
        <taxon>Pentapetalae</taxon>
        <taxon>rosids</taxon>
        <taxon>fabids</taxon>
        <taxon>Fabales</taxon>
        <taxon>Fabaceae</taxon>
        <taxon>Papilionoideae</taxon>
        <taxon>50 kb inversion clade</taxon>
        <taxon>NPAAA clade</taxon>
        <taxon>Hologalegina</taxon>
        <taxon>IRL clade</taxon>
        <taxon>Trifolieae</taxon>
        <taxon>Trifolium</taxon>
    </lineage>
</organism>
<gene>
    <name evidence="1" type="ORF">L195_g034237</name>
</gene>